<sequence length="302" mass="34114">MQLALAIEKEPYDEQQFVNSTVGVRPFKSQLLKWIGNKQRFAHEIISFFPKTFGTYHEPFLGSAAVLGVLSPKRAEASDCFAPLIEIWQGIRDNPELVIDWYRTRWEQMQIGEKVAAYEAIKASYNAGANGADLLFLCRSCYGGVVRFRMRDGYMSTPCGVHAPIHPGAFARRVAEWRTRVAGTEFFHRGYEESLERAQSGDVVYCDPPYSHSQAILYGAQAFSLDDLFRSIEQAKRRGVFVALSIDGSKKSGDQACPIEWPKKLFAREEAVNVGRSMLRRFQMAGETLEAEVVSDRLLITH</sequence>
<proteinExistence type="inferred from homology"/>
<comment type="similarity">
    <text evidence="1">Belongs to the N(4)/N(6)-methyltransferase family.</text>
</comment>
<keyword evidence="9" id="KW-1185">Reference proteome</keyword>
<reference evidence="8 9" key="1">
    <citation type="submission" date="2019-12" db="EMBL/GenBank/DDBJ databases">
        <authorList>
            <person name="Feng G."/>
            <person name="Zhu H."/>
        </authorList>
    </citation>
    <scope>NUCLEOTIDE SEQUENCE [LARGE SCALE GENOMIC DNA]</scope>
    <source>
        <strain evidence="8 9">FGD1</strain>
    </source>
</reference>
<dbReference type="Gene3D" id="1.10.1020.10">
    <property type="entry name" value="Adenine-specific Methyltransferase, Domain 2"/>
    <property type="match status" value="1"/>
</dbReference>
<dbReference type="GO" id="GO:1904047">
    <property type="term" value="F:S-adenosyl-L-methionine binding"/>
    <property type="evidence" value="ECO:0007669"/>
    <property type="project" value="TreeGrafter"/>
</dbReference>
<dbReference type="GO" id="GO:0043565">
    <property type="term" value="F:sequence-specific DNA binding"/>
    <property type="evidence" value="ECO:0007669"/>
    <property type="project" value="TreeGrafter"/>
</dbReference>
<dbReference type="PIRSF" id="PIRSF000398">
    <property type="entry name" value="M_m6A_EcoRV"/>
    <property type="match status" value="1"/>
</dbReference>
<feature type="binding site" evidence="7">
    <location>
        <position position="34"/>
    </location>
    <ligand>
        <name>S-adenosyl-L-methionine</name>
        <dbReference type="ChEBI" id="CHEBI:59789"/>
    </ligand>
</feature>
<dbReference type="Gene3D" id="3.40.50.150">
    <property type="entry name" value="Vaccinia Virus protein VP39"/>
    <property type="match status" value="1"/>
</dbReference>
<protein>
    <recommendedName>
        <fullName evidence="2">site-specific DNA-methyltransferase (adenine-specific)</fullName>
        <ecNumber evidence="2">2.1.1.72</ecNumber>
    </recommendedName>
</protein>
<feature type="binding site" evidence="7">
    <location>
        <position position="207"/>
    </location>
    <ligand>
        <name>S-adenosyl-L-methionine</name>
        <dbReference type="ChEBI" id="CHEBI:59789"/>
    </ligand>
</feature>
<evidence type="ECO:0000256" key="4">
    <source>
        <dbReference type="ARBA" id="ARBA00022679"/>
    </source>
</evidence>
<dbReference type="GO" id="GO:0009007">
    <property type="term" value="F:site-specific DNA-methyltransferase (adenine-specific) activity"/>
    <property type="evidence" value="ECO:0007669"/>
    <property type="project" value="UniProtKB-EC"/>
</dbReference>
<name>A0A7X4GL97_9SPHN</name>
<evidence type="ECO:0000256" key="3">
    <source>
        <dbReference type="ARBA" id="ARBA00022603"/>
    </source>
</evidence>
<comment type="caution">
    <text evidence="8">The sequence shown here is derived from an EMBL/GenBank/DDBJ whole genome shotgun (WGS) entry which is preliminary data.</text>
</comment>
<gene>
    <name evidence="8" type="ORF">GR702_21525</name>
</gene>
<dbReference type="PANTHER" id="PTHR30481">
    <property type="entry name" value="DNA ADENINE METHYLASE"/>
    <property type="match status" value="1"/>
</dbReference>
<evidence type="ECO:0000256" key="7">
    <source>
        <dbReference type="PIRSR" id="PIRSR000398-1"/>
    </source>
</evidence>
<evidence type="ECO:0000256" key="2">
    <source>
        <dbReference type="ARBA" id="ARBA00011900"/>
    </source>
</evidence>
<dbReference type="PROSITE" id="PS00092">
    <property type="entry name" value="N6_MTASE"/>
    <property type="match status" value="1"/>
</dbReference>
<dbReference type="GO" id="GO:0009307">
    <property type="term" value="P:DNA restriction-modification system"/>
    <property type="evidence" value="ECO:0007669"/>
    <property type="project" value="InterPro"/>
</dbReference>
<evidence type="ECO:0000256" key="6">
    <source>
        <dbReference type="ARBA" id="ARBA00047942"/>
    </source>
</evidence>
<feature type="binding site" evidence="7">
    <location>
        <position position="79"/>
    </location>
    <ligand>
        <name>S-adenosyl-L-methionine</name>
        <dbReference type="ChEBI" id="CHEBI:59789"/>
    </ligand>
</feature>
<dbReference type="Proteomes" id="UP000465810">
    <property type="component" value="Unassembled WGS sequence"/>
</dbReference>
<evidence type="ECO:0000256" key="1">
    <source>
        <dbReference type="ARBA" id="ARBA00006594"/>
    </source>
</evidence>
<dbReference type="InterPro" id="IPR023095">
    <property type="entry name" value="Ade_MeTrfase_dom_2"/>
</dbReference>
<dbReference type="PRINTS" id="PR00505">
    <property type="entry name" value="D12N6MTFRASE"/>
</dbReference>
<dbReference type="RefSeq" id="WP_160987561.1">
    <property type="nucleotide sequence ID" value="NZ_WVTD01000042.1"/>
</dbReference>
<dbReference type="InterPro" id="IPR029063">
    <property type="entry name" value="SAM-dependent_MTases_sf"/>
</dbReference>
<evidence type="ECO:0000313" key="8">
    <source>
        <dbReference type="EMBL" id="MYM00326.1"/>
    </source>
</evidence>
<dbReference type="InterPro" id="IPR012327">
    <property type="entry name" value="MeTrfase_D12"/>
</dbReference>
<keyword evidence="3 8" id="KW-0489">Methyltransferase</keyword>
<keyword evidence="5" id="KW-0949">S-adenosyl-L-methionine</keyword>
<dbReference type="InterPro" id="IPR012263">
    <property type="entry name" value="M_m6A_EcoRV"/>
</dbReference>
<dbReference type="EMBL" id="WVTD01000042">
    <property type="protein sequence ID" value="MYM00326.1"/>
    <property type="molecule type" value="Genomic_DNA"/>
</dbReference>
<organism evidence="8 9">
    <name type="scientific">Novosphingobium silvae</name>
    <dbReference type="NCBI Taxonomy" id="2692619"/>
    <lineage>
        <taxon>Bacteria</taxon>
        <taxon>Pseudomonadati</taxon>
        <taxon>Pseudomonadota</taxon>
        <taxon>Alphaproteobacteria</taxon>
        <taxon>Sphingomonadales</taxon>
        <taxon>Sphingomonadaceae</taxon>
        <taxon>Novosphingobium</taxon>
    </lineage>
</organism>
<accession>A0A7X4GL97</accession>
<dbReference type="AlphaFoldDB" id="A0A7X4GL97"/>
<feature type="binding site" evidence="7">
    <location>
        <position position="38"/>
    </location>
    <ligand>
        <name>S-adenosyl-L-methionine</name>
        <dbReference type="ChEBI" id="CHEBI:59789"/>
    </ligand>
</feature>
<comment type="catalytic activity">
    <reaction evidence="6">
        <text>a 2'-deoxyadenosine in DNA + S-adenosyl-L-methionine = an N(6)-methyl-2'-deoxyadenosine in DNA + S-adenosyl-L-homocysteine + H(+)</text>
        <dbReference type="Rhea" id="RHEA:15197"/>
        <dbReference type="Rhea" id="RHEA-COMP:12418"/>
        <dbReference type="Rhea" id="RHEA-COMP:12419"/>
        <dbReference type="ChEBI" id="CHEBI:15378"/>
        <dbReference type="ChEBI" id="CHEBI:57856"/>
        <dbReference type="ChEBI" id="CHEBI:59789"/>
        <dbReference type="ChEBI" id="CHEBI:90615"/>
        <dbReference type="ChEBI" id="CHEBI:90616"/>
        <dbReference type="EC" id="2.1.1.72"/>
    </reaction>
</comment>
<dbReference type="GO" id="GO:0032259">
    <property type="term" value="P:methylation"/>
    <property type="evidence" value="ECO:0007669"/>
    <property type="project" value="UniProtKB-KW"/>
</dbReference>
<evidence type="ECO:0000256" key="5">
    <source>
        <dbReference type="ARBA" id="ARBA00022691"/>
    </source>
</evidence>
<dbReference type="Pfam" id="PF02086">
    <property type="entry name" value="MethyltransfD12"/>
    <property type="match status" value="1"/>
</dbReference>
<dbReference type="InterPro" id="IPR002052">
    <property type="entry name" value="DNA_methylase_N6_adenine_CS"/>
</dbReference>
<evidence type="ECO:0000313" key="9">
    <source>
        <dbReference type="Proteomes" id="UP000465810"/>
    </source>
</evidence>
<keyword evidence="4" id="KW-0808">Transferase</keyword>
<dbReference type="GO" id="GO:0006298">
    <property type="term" value="P:mismatch repair"/>
    <property type="evidence" value="ECO:0007669"/>
    <property type="project" value="TreeGrafter"/>
</dbReference>
<dbReference type="SUPFAM" id="SSF53335">
    <property type="entry name" value="S-adenosyl-L-methionine-dependent methyltransferases"/>
    <property type="match status" value="1"/>
</dbReference>
<dbReference type="EC" id="2.1.1.72" evidence="2"/>